<evidence type="ECO:0000259" key="14">
    <source>
        <dbReference type="PROSITE" id="PS51189"/>
    </source>
</evidence>
<dbReference type="InterPro" id="IPR036940">
    <property type="entry name" value="PI3/4_kinase_cat_sf"/>
</dbReference>
<dbReference type="PROSITE" id="PS50290">
    <property type="entry name" value="PI3_4_KINASE_3"/>
    <property type="match status" value="1"/>
</dbReference>
<feature type="region of interest" description="Disordered" evidence="12">
    <location>
        <begin position="1757"/>
        <end position="1776"/>
    </location>
</feature>
<evidence type="ECO:0000256" key="8">
    <source>
        <dbReference type="ARBA" id="ARBA00023161"/>
    </source>
</evidence>
<dbReference type="GO" id="GO:0005524">
    <property type="term" value="F:ATP binding"/>
    <property type="evidence" value="ECO:0007669"/>
    <property type="project" value="UniProtKB-KW"/>
</dbReference>
<dbReference type="PROSITE" id="PS51189">
    <property type="entry name" value="FAT"/>
    <property type="match status" value="1"/>
</dbReference>
<evidence type="ECO:0000256" key="3">
    <source>
        <dbReference type="ARBA" id="ARBA00022527"/>
    </source>
</evidence>
<evidence type="ECO:0000256" key="10">
    <source>
        <dbReference type="ARBA" id="ARBA00048679"/>
    </source>
</evidence>
<keyword evidence="7" id="KW-0067">ATP-binding</keyword>
<comment type="catalytic activity">
    <reaction evidence="10">
        <text>L-seryl-[protein] + ATP = O-phospho-L-seryl-[protein] + ADP + H(+)</text>
        <dbReference type="Rhea" id="RHEA:17989"/>
        <dbReference type="Rhea" id="RHEA-COMP:9863"/>
        <dbReference type="Rhea" id="RHEA-COMP:11604"/>
        <dbReference type="ChEBI" id="CHEBI:15378"/>
        <dbReference type="ChEBI" id="CHEBI:29999"/>
        <dbReference type="ChEBI" id="CHEBI:30616"/>
        <dbReference type="ChEBI" id="CHEBI:83421"/>
        <dbReference type="ChEBI" id="CHEBI:456216"/>
        <dbReference type="EC" id="2.7.11.1"/>
    </reaction>
</comment>
<dbReference type="InterPro" id="IPR014009">
    <property type="entry name" value="PIK_FAT"/>
</dbReference>
<dbReference type="SUPFAM" id="SSF56112">
    <property type="entry name" value="Protein kinase-like (PK-like)"/>
    <property type="match status" value="1"/>
</dbReference>
<evidence type="ECO:0000256" key="9">
    <source>
        <dbReference type="ARBA" id="ARBA00047899"/>
    </source>
</evidence>
<dbReference type="FunFam" id="1.10.1070.11:FF:000008">
    <property type="entry name" value="serine/threonine-protein kinase SMG1 isoform X2"/>
    <property type="match status" value="1"/>
</dbReference>
<evidence type="ECO:0000256" key="7">
    <source>
        <dbReference type="ARBA" id="ARBA00022840"/>
    </source>
</evidence>
<dbReference type="PROSITE" id="PS51190">
    <property type="entry name" value="FATC"/>
    <property type="match status" value="1"/>
</dbReference>
<evidence type="ECO:0000256" key="11">
    <source>
        <dbReference type="SAM" id="Coils"/>
    </source>
</evidence>
<name>A0A9P0CDA5_9CUCU</name>
<evidence type="ECO:0000256" key="6">
    <source>
        <dbReference type="ARBA" id="ARBA00022777"/>
    </source>
</evidence>
<evidence type="ECO:0000313" key="17">
    <source>
        <dbReference type="Proteomes" id="UP001153636"/>
    </source>
</evidence>
<keyword evidence="11" id="KW-0175">Coiled coil</keyword>
<reference evidence="16" key="1">
    <citation type="submission" date="2022-01" db="EMBL/GenBank/DDBJ databases">
        <authorList>
            <person name="King R."/>
        </authorList>
    </citation>
    <scope>NUCLEOTIDE SEQUENCE</scope>
</reference>
<dbReference type="GO" id="GO:0004674">
    <property type="term" value="F:protein serine/threonine kinase activity"/>
    <property type="evidence" value="ECO:0007669"/>
    <property type="project" value="UniProtKB-KW"/>
</dbReference>
<dbReference type="InterPro" id="IPR050517">
    <property type="entry name" value="DDR_Repair_Kinase"/>
</dbReference>
<dbReference type="InterPro" id="IPR003152">
    <property type="entry name" value="FATC_dom"/>
</dbReference>
<feature type="domain" description="FATC" evidence="15">
    <location>
        <begin position="3374"/>
        <end position="3406"/>
    </location>
</feature>
<dbReference type="GO" id="GO:0031932">
    <property type="term" value="C:TORC2 complex"/>
    <property type="evidence" value="ECO:0007669"/>
    <property type="project" value="TreeGrafter"/>
</dbReference>
<dbReference type="EC" id="2.7.11.1" evidence="2"/>
<dbReference type="EMBL" id="OV651813">
    <property type="protein sequence ID" value="CAH1099136.1"/>
    <property type="molecule type" value="Genomic_DNA"/>
</dbReference>
<evidence type="ECO:0000256" key="12">
    <source>
        <dbReference type="SAM" id="MobiDB-lite"/>
    </source>
</evidence>
<keyword evidence="5" id="KW-0547">Nucleotide-binding</keyword>
<protein>
    <recommendedName>
        <fullName evidence="2">non-specific serine/threonine protein kinase</fullName>
        <ecNumber evidence="2">2.7.11.1</ecNumber>
    </recommendedName>
</protein>
<keyword evidence="8" id="KW-0866">Nonsense-mediated mRNA decay</keyword>
<dbReference type="SMART" id="SM01345">
    <property type="entry name" value="Rapamycin_bind"/>
    <property type="match status" value="1"/>
</dbReference>
<dbReference type="InterPro" id="IPR018936">
    <property type="entry name" value="PI3/4_kinase_CS"/>
</dbReference>
<feature type="domain" description="PI3K/PI4K catalytic" evidence="13">
    <location>
        <begin position="1984"/>
        <end position="2321"/>
    </location>
</feature>
<dbReference type="InterPro" id="IPR039414">
    <property type="entry name" value="SMG1_PIKKc"/>
</dbReference>
<gene>
    <name evidence="16" type="ORF">PSYICH_LOCUS519</name>
</gene>
<dbReference type="Gene3D" id="1.10.1070.11">
    <property type="entry name" value="Phosphatidylinositol 3-/4-kinase, catalytic domain"/>
    <property type="match status" value="1"/>
</dbReference>
<dbReference type="PANTHER" id="PTHR11139:SF119">
    <property type="entry name" value="SERINE_THREONINE-PROTEIN KINASE SMG1"/>
    <property type="match status" value="1"/>
</dbReference>
<dbReference type="PANTHER" id="PTHR11139">
    <property type="entry name" value="ATAXIA TELANGIECTASIA MUTATED ATM -RELATED"/>
    <property type="match status" value="1"/>
</dbReference>
<evidence type="ECO:0000256" key="5">
    <source>
        <dbReference type="ARBA" id="ARBA00022741"/>
    </source>
</evidence>
<dbReference type="FunFam" id="3.30.1010.10:FF:000010">
    <property type="entry name" value="serine/threonine-protein kinase SMG1 isoform X1"/>
    <property type="match status" value="1"/>
</dbReference>
<dbReference type="InterPro" id="IPR011009">
    <property type="entry name" value="Kinase-like_dom_sf"/>
</dbReference>
<dbReference type="Gene3D" id="3.30.1010.10">
    <property type="entry name" value="Phosphatidylinositol 3-kinase Catalytic Subunit, Chain A, domain 4"/>
    <property type="match status" value="1"/>
</dbReference>
<dbReference type="GO" id="GO:0031931">
    <property type="term" value="C:TORC1 complex"/>
    <property type="evidence" value="ECO:0007669"/>
    <property type="project" value="TreeGrafter"/>
</dbReference>
<dbReference type="CDD" id="cd05170">
    <property type="entry name" value="PIKKc_SMG1"/>
    <property type="match status" value="1"/>
</dbReference>
<evidence type="ECO:0000256" key="2">
    <source>
        <dbReference type="ARBA" id="ARBA00012513"/>
    </source>
</evidence>
<dbReference type="GO" id="GO:0000184">
    <property type="term" value="P:nuclear-transcribed mRNA catabolic process, nonsense-mediated decay"/>
    <property type="evidence" value="ECO:0007669"/>
    <property type="project" value="UniProtKB-KW"/>
</dbReference>
<dbReference type="SMART" id="SM01343">
    <property type="entry name" value="FATC"/>
    <property type="match status" value="1"/>
</dbReference>
<dbReference type="SMART" id="SM00146">
    <property type="entry name" value="PI3Kc"/>
    <property type="match status" value="1"/>
</dbReference>
<proteinExistence type="inferred from homology"/>
<dbReference type="Proteomes" id="UP001153636">
    <property type="component" value="Chromosome 1"/>
</dbReference>
<evidence type="ECO:0000256" key="4">
    <source>
        <dbReference type="ARBA" id="ARBA00022679"/>
    </source>
</evidence>
<organism evidence="16 17">
    <name type="scientific">Psylliodes chrysocephalus</name>
    <dbReference type="NCBI Taxonomy" id="3402493"/>
    <lineage>
        <taxon>Eukaryota</taxon>
        <taxon>Metazoa</taxon>
        <taxon>Ecdysozoa</taxon>
        <taxon>Arthropoda</taxon>
        <taxon>Hexapoda</taxon>
        <taxon>Insecta</taxon>
        <taxon>Pterygota</taxon>
        <taxon>Neoptera</taxon>
        <taxon>Endopterygota</taxon>
        <taxon>Coleoptera</taxon>
        <taxon>Polyphaga</taxon>
        <taxon>Cucujiformia</taxon>
        <taxon>Chrysomeloidea</taxon>
        <taxon>Chrysomelidae</taxon>
        <taxon>Galerucinae</taxon>
        <taxon>Alticini</taxon>
        <taxon>Psylliodes</taxon>
    </lineage>
</organism>
<dbReference type="PROSITE" id="PS00916">
    <property type="entry name" value="PI3_4_KINASE_2"/>
    <property type="match status" value="1"/>
</dbReference>
<evidence type="ECO:0000259" key="15">
    <source>
        <dbReference type="PROSITE" id="PS51190"/>
    </source>
</evidence>
<dbReference type="Pfam" id="PF15785">
    <property type="entry name" value="SMG1"/>
    <property type="match status" value="1"/>
</dbReference>
<evidence type="ECO:0000256" key="1">
    <source>
        <dbReference type="ARBA" id="ARBA00011031"/>
    </source>
</evidence>
<feature type="domain" description="FAT" evidence="14">
    <location>
        <begin position="1391"/>
        <end position="1735"/>
    </location>
</feature>
<keyword evidence="17" id="KW-1185">Reference proteome</keyword>
<dbReference type="InterPro" id="IPR031559">
    <property type="entry name" value="SMG1"/>
</dbReference>
<dbReference type="GO" id="GO:0016242">
    <property type="term" value="P:negative regulation of macroautophagy"/>
    <property type="evidence" value="ECO:0007669"/>
    <property type="project" value="TreeGrafter"/>
</dbReference>
<evidence type="ECO:0000259" key="13">
    <source>
        <dbReference type="PROSITE" id="PS50290"/>
    </source>
</evidence>
<dbReference type="GO" id="GO:0005737">
    <property type="term" value="C:cytoplasm"/>
    <property type="evidence" value="ECO:0007669"/>
    <property type="project" value="TreeGrafter"/>
</dbReference>
<sequence>MISNNSSYKLRASKSSREVHEFDYGNSDDNYDNVVDEDVKGAPYLKDSRNKGGVGRTRSTEFRSSKISDRRGGSRSRGSGLPGRKGDREYSDNFYNIRKYDSRNSELLGSRGKFYEPEKKTEIKLNLPEDTRISKLLRRLNIETDQDNSLAISKKLLEVLLLPDNAHYVRKAFHILGESMFEILHVSPGPMAKKQAARALGRMGYIMGQENDFERYQHWLFNKMANTFEEMQILLMRSIHETLAFEEKKPVLQSHIENLINNLVAAIETIENAEVFKSILDVLVTVVEMYQSEFYEQFRDTIDLLFGWHVDHTQPLSNIEFISKSLQRISHHFKFYLEFSVQLIENFLEDIGNYAAQLKETGDMSTLDHVTVLILAMNTVLKCLDKTFHPETNKNVSVEFITSALSRIIKTVTDSLESYVPDNLTIAGNDCIGLLLSYLENKSQFICNQIYTLIDMELSMLTDLSDATVISLLILISKIVKELSANLPIELIEKLIGPNSEIVKLRSSPFNNIQEAVICVYQALLNLKNVSLLQEAYRYVLGDLEIVYKQIVPTVHPFTHNNPFSNFTGKDPEQTTLFLLRCLSQLANASSIIVMWALKPSILELVGVYMMPHDRNLCKTAPSLQYCMLYLLFSHCKCYNHFISNSTLVNKTQEVTNIMNRFALTEGLNINDVPNKSPNSGNFAVILDIINNALSADASTDIMLLLLQWLNDVLINSEIYLESLYVDEKFSKMVDALVCCGYSFNNKIVLAVYDNLDKLLSNKQLSWSNNFLSNICDLCKLHMNSNKPEIRNSYSKLSSNIPWDIAVVELNKMNSIYSMKLKSTYLKEYNNYMVYLAQHLHLNGTVDGEMYPLHFKTLMKYLLHNDTLSANWLEDIFTCCWAIESESQMNMELFFELVINNRQVLNNWITLEAAEFCVNYKLRTPLGKPNETFTKIEGTLNTLGNELIALKKNPEKKLESDHNNGNRVRMLLRFVENLEKAIYNASEGCALAMPPPSKVVKSFFIANTNTCHEWFCRIRIVLMHIALHCGEINVALRNGLCYLKDFIDLGRTSTQEFERVAMIVTLAMLHLKEPEALYGLYAWCKTVLGKRYLWMKCAAEQCCKKYEMAVEGYKKILQEKTDSYHSSEDESKLDSDIHNFIIDQIIICYKEMSNWIDLFEWHTEQDTIENGRKYWFNVTDWDTNKILFDMESKNHAFDELGTWNFKNKESWSIYENVCNVESNLYNIAVKLATRKDQNYASEIDNMMTNIQNNIEDHLHLAPSDSLQNFSLLHYVVNGLKHVAQGNPAHTVFLVSESFETEIHRIDSSVLRKILWWSEYFGKVQNQGFNVFCSNLRLDIIKRSRKEKNFKMTINQINKFFVDRDIVMSGELNIKDIATTFIQKIPDINIWTIDVARAVFEVIKLSYSYEQNHQQTFNLCAAGSTAISKYAELFGVNELRKISSKILLKLSNWLQNNESVSLTEMNSPLGKLILVLPEIGMVECTTSNIIPLNEISIGKLLQFSVHHYGNLAKSWNAFGTWCYRWGKKIVDHSSDIKNNLSDEHCLEIKKLLPPETSEEDLTKIFLILSQTRNIIDEEDIDSNEIKTSEMIQSQLQNVGILKDALETQLQSLLQIWRSTQKRIYHYYALSAEAYFKYLQLVLQSENVTKNTECNTITVTLRLLRLIVKYALELQNILEEGLQTTPTHPWKVIIPQLFSRLNHPESYVRLRVSDLLCRVAEDAPHLITFPAVVGALEGGLKFDFSEITLPKDCLSQNNESCEENELNEEDDNYDSDDNEEVVTNNSLQICFKTMVDTLSKQDPETIAQVQTLVKELRRITLLWDELWLGTLAQHQSEINKRQQQLEYEIEKVNENASLDKAEKASLVVEKHRIIIKPIIFVLEQLLDVTSVEAETPHEKQFQEKYLEDIVKVIKNLKDPDHPENPQESLLPLKQLQKKFQQKFHKRASYSLKMQDISPVLHNLKDSVIAMPGLASITKKNVTISYVSNIVSILPTKTKPKKLIFYGSDGQTYTYLFKGLEDLHLDERIMQFLSIANTMMAQIADPSGSNFYKARHYSVIPLGPRSGLISWVDGTTPAFALYKRWQQREIAKPNSKSFTNVNAGVLRPSELFYNKLNPLLQEHGIKNIENRKEWPLSILKQVLTELMNETPSDLLSREFWCNSVSPDLWWQVIKRYSYSIAVMSIIGYIIGLGDRHLDNVLVDLTSGDVVHIDYNVCFEKGKTLRVPEKVPFRLTPNIKDALGVTGVEGIFRLACENVLKVMRKGRETLLTLLEAFVYDPLIDWTVGGEVLAGTTFGALTTDTNSKQSKKELEKEVTLSMFNVRCTEMRAEWNENKEEILNEIPNLIKSLNEYLTLITKVADMEDKLQDLHQQLALIKEAEAQGVHNHSLYSLPSHFDTYHKSQASINNAKSELCNIISDCEEHIKIYSNLLVLHDNQQFSQWLMDIKVVTNEDSMRIFDLVKEFLHNAGKNDVITQCEHSEKEVFQLLQHLNLSVRKCLQIYQDYFSILTQCPKSYLDSHRVYMYIKWCKFLLENNNYSSCDVVYQQIRDFLDSPTIIHPQVVAVAYSLETLYKENLMQVNKLFGDLENFRSKESSETLEKVYNNAKAGVNTFITLEKGATSALEFVIVSEWVLLNRNLLTLEIAAQRSGDWLIKLTSRDGDWFLDDLLLHSTRAVEMISYLPSSKQNYNENFYKILNGIKIASNIYKGLYDLNYNFHTIILPESMKKIQAEEPSVIELIKDLNRIIADIGVSIPDMIAQLEKLLTCVLMQMDYGSNYEYILERVSMIKKNFLALIPTQSDSLSQGKMLLMGFNGLFEKLSQEIVNLTNTLGHLDIPKSWKRLDHVKEAKNIAPHIFNIQVRSILEDIFFLKRLKAIVEFFTLVQEMCQSLKGIGSGIIFNDEQLTKPVKQFIAEFISRKLLGILPEIVTYAVCFLLQHLGLDVTNEIEQKDIGAESKVPLDELYTKAWNILLKDGTFSQNILSQASSLETNLKLAWEKIQEPKKIEQKLTVLQSSTIRLQGQLAVHNMMFDEILQLQSFSSVRAKFTVDIQNEIGNLQNIYRQLVEAKNNQEKLIEKADQRLKWAKGANPNVGEISAAFEGAVENRNIQLDLGLKTANHILSSYSTVLKHELLRSRTSEVTKDHDKMFLKAFETWRLACQYTDSRTDSLLPSEESILKMLTPELLKDSKWLQKVSESLTDTITQAQKELKDSRETSFSDNDNLTSLMDNFKAIYNIHGKLISDVKGLMKIMTKIEDYSIPTQYFIQEYRSYIDHFSSLFSNFKKELTVEEIKSLLNHLDYIRDNTESLYENLLNLESAQKRAQLVRQKSLNDNNDKLIHQKQESTTKGQQRNAYAVNVWRRVKMKLEGRDPDPGRKSSVQEQVEYVIHEATNLDNLALLYEGWTPWV</sequence>
<dbReference type="SUPFAM" id="SSF48371">
    <property type="entry name" value="ARM repeat"/>
    <property type="match status" value="1"/>
</dbReference>
<dbReference type="InterPro" id="IPR016024">
    <property type="entry name" value="ARM-type_fold"/>
</dbReference>
<feature type="compositionally biased region" description="Acidic residues" evidence="12">
    <location>
        <begin position="1758"/>
        <end position="1776"/>
    </location>
</feature>
<comment type="catalytic activity">
    <reaction evidence="9">
        <text>L-threonyl-[protein] + ATP = O-phospho-L-threonyl-[protein] + ADP + H(+)</text>
        <dbReference type="Rhea" id="RHEA:46608"/>
        <dbReference type="Rhea" id="RHEA-COMP:11060"/>
        <dbReference type="Rhea" id="RHEA-COMP:11605"/>
        <dbReference type="ChEBI" id="CHEBI:15378"/>
        <dbReference type="ChEBI" id="CHEBI:30013"/>
        <dbReference type="ChEBI" id="CHEBI:30616"/>
        <dbReference type="ChEBI" id="CHEBI:61977"/>
        <dbReference type="ChEBI" id="CHEBI:456216"/>
        <dbReference type="EC" id="2.7.11.1"/>
    </reaction>
</comment>
<keyword evidence="4" id="KW-0808">Transferase</keyword>
<feature type="region of interest" description="Disordered" evidence="12">
    <location>
        <begin position="1"/>
        <end position="89"/>
    </location>
</feature>
<feature type="compositionally biased region" description="Basic and acidic residues" evidence="12">
    <location>
        <begin position="58"/>
        <end position="72"/>
    </location>
</feature>
<feature type="coiled-coil region" evidence="11">
    <location>
        <begin position="3049"/>
        <end position="3080"/>
    </location>
</feature>
<dbReference type="Pfam" id="PF02260">
    <property type="entry name" value="FATC"/>
    <property type="match status" value="1"/>
</dbReference>
<dbReference type="InterPro" id="IPR000403">
    <property type="entry name" value="PI3/4_kinase_cat_dom"/>
</dbReference>
<dbReference type="Pfam" id="PF00454">
    <property type="entry name" value="PI3_PI4_kinase"/>
    <property type="match status" value="1"/>
</dbReference>
<keyword evidence="6" id="KW-0418">Kinase</keyword>
<dbReference type="OrthoDB" id="10065496at2759"/>
<accession>A0A9P0CDA5</accession>
<dbReference type="GO" id="GO:0005634">
    <property type="term" value="C:nucleus"/>
    <property type="evidence" value="ECO:0007669"/>
    <property type="project" value="TreeGrafter"/>
</dbReference>
<comment type="similarity">
    <text evidence="1">Belongs to the PI3/PI4-kinase family.</text>
</comment>
<evidence type="ECO:0000313" key="16">
    <source>
        <dbReference type="EMBL" id="CAH1099136.1"/>
    </source>
</evidence>
<dbReference type="GO" id="GO:0031929">
    <property type="term" value="P:TOR signaling"/>
    <property type="evidence" value="ECO:0007669"/>
    <property type="project" value="TreeGrafter"/>
</dbReference>
<keyword evidence="3" id="KW-0723">Serine/threonine-protein kinase</keyword>